<keyword evidence="2" id="KW-1185">Reference proteome</keyword>
<feature type="non-terminal residue" evidence="1">
    <location>
        <position position="1"/>
    </location>
</feature>
<evidence type="ECO:0000313" key="2">
    <source>
        <dbReference type="Proteomes" id="UP000023152"/>
    </source>
</evidence>
<protein>
    <submittedName>
        <fullName evidence="1">Uncharacterized protein</fullName>
    </submittedName>
</protein>
<sequence>KGVCNNVECYVSPILPPGYTFTTATLQAALHGFEAKKELADLRKKLENVPWRHSRQKIIRAGAQQKVHKGLCFWADKVGKFSILLPTADAAVVTSSQGVSSALLAKHGIFNKFFFFPSSSCSPSYKLFATKKKKCNTLEHSLNLAATCPSPAFWPFSKRLDPE</sequence>
<evidence type="ECO:0000313" key="1">
    <source>
        <dbReference type="EMBL" id="ETN99422.1"/>
    </source>
</evidence>
<comment type="caution">
    <text evidence="1">The sequence shown here is derived from an EMBL/GenBank/DDBJ whole genome shotgun (WGS) entry which is preliminary data.</text>
</comment>
<proteinExistence type="predicted"/>
<reference evidence="1 2" key="1">
    <citation type="journal article" date="2013" name="Curr. Biol.">
        <title>The Genome of the Foraminiferan Reticulomyxa filosa.</title>
        <authorList>
            <person name="Glockner G."/>
            <person name="Hulsmann N."/>
            <person name="Schleicher M."/>
            <person name="Noegel A.A."/>
            <person name="Eichinger L."/>
            <person name="Gallinger C."/>
            <person name="Pawlowski J."/>
            <person name="Sierra R."/>
            <person name="Euteneuer U."/>
            <person name="Pillet L."/>
            <person name="Moustafa A."/>
            <person name="Platzer M."/>
            <person name="Groth M."/>
            <person name="Szafranski K."/>
            <person name="Schliwa M."/>
        </authorList>
    </citation>
    <scope>NUCLEOTIDE SEQUENCE [LARGE SCALE GENOMIC DNA]</scope>
</reference>
<dbReference type="AlphaFoldDB" id="X6LBQ4"/>
<organism evidence="1 2">
    <name type="scientific">Reticulomyxa filosa</name>
    <dbReference type="NCBI Taxonomy" id="46433"/>
    <lineage>
        <taxon>Eukaryota</taxon>
        <taxon>Sar</taxon>
        <taxon>Rhizaria</taxon>
        <taxon>Retaria</taxon>
        <taxon>Foraminifera</taxon>
        <taxon>Monothalamids</taxon>
        <taxon>Reticulomyxidae</taxon>
        <taxon>Reticulomyxa</taxon>
    </lineage>
</organism>
<name>X6LBQ4_RETFI</name>
<dbReference type="Proteomes" id="UP000023152">
    <property type="component" value="Unassembled WGS sequence"/>
</dbReference>
<gene>
    <name evidence="1" type="ORF">RFI_38052</name>
</gene>
<accession>X6LBQ4</accession>
<dbReference type="EMBL" id="ASPP01043999">
    <property type="protein sequence ID" value="ETN99422.1"/>
    <property type="molecule type" value="Genomic_DNA"/>
</dbReference>